<feature type="domain" description="SMODS and SLOG-associating 2TM effector" evidence="2">
    <location>
        <begin position="11"/>
        <end position="203"/>
    </location>
</feature>
<keyword evidence="1" id="KW-0812">Transmembrane</keyword>
<dbReference type="OrthoDB" id="7069355at2"/>
<gene>
    <name evidence="3" type="ORF">SAMN05443663_102220</name>
</gene>
<dbReference type="Proteomes" id="UP000184071">
    <property type="component" value="Unassembled WGS sequence"/>
</dbReference>
<reference evidence="4" key="1">
    <citation type="submission" date="2016-11" db="EMBL/GenBank/DDBJ databases">
        <authorList>
            <person name="Varghese N."/>
            <person name="Submissions S."/>
        </authorList>
    </citation>
    <scope>NUCLEOTIDE SEQUENCE [LARGE SCALE GENOMIC DNA]</scope>
    <source>
        <strain evidence="4">DSM 17963</strain>
    </source>
</reference>
<dbReference type="RefSeq" id="WP_073414041.1">
    <property type="nucleotide sequence ID" value="NZ_FQWC01000002.1"/>
</dbReference>
<sequence length="209" mass="24502">MEKTYKDYLNKTFLEELNYKIWSTKGSRFNASTRLTKTSQLSNLSLSILSVYLTAVGLLSVYNLKFNSLDENLIAYSITCLSILILIFGQIENAKDFTMKSKEFHNCGLELSKIYNNLRIYKTLTENQTLEQKEKFCKEISDAYQRILERHENHQQIDINLFKAKTAKYHELSLIDVLKIKLEYYIRTSLLYHLLIILPPIIIITLLNK</sequence>
<name>A0A1M5I130_9FLAO</name>
<dbReference type="NCBIfam" id="NF033631">
    <property type="entry name" value="SLATT_5"/>
    <property type="match status" value="1"/>
</dbReference>
<feature type="transmembrane region" description="Helical" evidence="1">
    <location>
        <begin position="74"/>
        <end position="91"/>
    </location>
</feature>
<dbReference type="STRING" id="370979.SAMN05443663_102220"/>
<dbReference type="AlphaFoldDB" id="A0A1M5I130"/>
<accession>A0A1M5I130</accession>
<organism evidence="3 4">
    <name type="scientific">Flavobacterium defluvii</name>
    <dbReference type="NCBI Taxonomy" id="370979"/>
    <lineage>
        <taxon>Bacteria</taxon>
        <taxon>Pseudomonadati</taxon>
        <taxon>Bacteroidota</taxon>
        <taxon>Flavobacteriia</taxon>
        <taxon>Flavobacteriales</taxon>
        <taxon>Flavobacteriaceae</taxon>
        <taxon>Flavobacterium</taxon>
    </lineage>
</organism>
<evidence type="ECO:0000259" key="2">
    <source>
        <dbReference type="Pfam" id="PF18160"/>
    </source>
</evidence>
<dbReference type="InterPro" id="IPR041115">
    <property type="entry name" value="SLATT_5"/>
</dbReference>
<dbReference type="Pfam" id="PF18160">
    <property type="entry name" value="SLATT_5"/>
    <property type="match status" value="1"/>
</dbReference>
<keyword evidence="4" id="KW-1185">Reference proteome</keyword>
<feature type="transmembrane region" description="Helical" evidence="1">
    <location>
        <begin position="44"/>
        <end position="62"/>
    </location>
</feature>
<evidence type="ECO:0000313" key="3">
    <source>
        <dbReference type="EMBL" id="SHG21857.1"/>
    </source>
</evidence>
<keyword evidence="1" id="KW-1133">Transmembrane helix</keyword>
<evidence type="ECO:0000256" key="1">
    <source>
        <dbReference type="SAM" id="Phobius"/>
    </source>
</evidence>
<keyword evidence="1" id="KW-0472">Membrane</keyword>
<proteinExistence type="predicted"/>
<dbReference type="EMBL" id="FQWC01000002">
    <property type="protein sequence ID" value="SHG21857.1"/>
    <property type="molecule type" value="Genomic_DNA"/>
</dbReference>
<protein>
    <recommendedName>
        <fullName evidence="2">SMODS and SLOG-associating 2TM effector domain-containing protein</fullName>
    </recommendedName>
</protein>
<evidence type="ECO:0000313" key="4">
    <source>
        <dbReference type="Proteomes" id="UP000184071"/>
    </source>
</evidence>
<feature type="transmembrane region" description="Helical" evidence="1">
    <location>
        <begin position="190"/>
        <end position="207"/>
    </location>
</feature>